<dbReference type="InParanoid" id="A0A2K2D4U5"/>
<dbReference type="EMBL" id="CM000882">
    <property type="protein sequence ID" value="PNT69300.1"/>
    <property type="molecule type" value="Genomic_DNA"/>
</dbReference>
<dbReference type="EnsemblPlants" id="PNT69300">
    <property type="protein sequence ID" value="PNT69300"/>
    <property type="gene ID" value="BRADI_3g53175v3"/>
</dbReference>
<evidence type="ECO:0000313" key="1">
    <source>
        <dbReference type="EMBL" id="PNT69300.1"/>
    </source>
</evidence>
<reference evidence="1" key="2">
    <citation type="submission" date="2017-06" db="EMBL/GenBank/DDBJ databases">
        <title>WGS assembly of Brachypodium distachyon.</title>
        <authorList>
            <consortium name="The International Brachypodium Initiative"/>
            <person name="Lucas S."/>
            <person name="Harmon-Smith M."/>
            <person name="Lail K."/>
            <person name="Tice H."/>
            <person name="Grimwood J."/>
            <person name="Bruce D."/>
            <person name="Barry K."/>
            <person name="Shu S."/>
            <person name="Lindquist E."/>
            <person name="Wang M."/>
            <person name="Pitluck S."/>
            <person name="Vogel J.P."/>
            <person name="Garvin D.F."/>
            <person name="Mockler T.C."/>
            <person name="Schmutz J."/>
            <person name="Rokhsar D."/>
            <person name="Bevan M.W."/>
        </authorList>
    </citation>
    <scope>NUCLEOTIDE SEQUENCE</scope>
    <source>
        <strain evidence="1">Bd21</strain>
    </source>
</reference>
<keyword evidence="3" id="KW-1185">Reference proteome</keyword>
<dbReference type="AlphaFoldDB" id="A0A2K2D4U5"/>
<evidence type="ECO:0000313" key="3">
    <source>
        <dbReference type="Proteomes" id="UP000008810"/>
    </source>
</evidence>
<dbReference type="Proteomes" id="UP000008810">
    <property type="component" value="Chromosome 3"/>
</dbReference>
<reference evidence="2" key="3">
    <citation type="submission" date="2018-08" db="UniProtKB">
        <authorList>
            <consortium name="EnsemblPlants"/>
        </authorList>
    </citation>
    <scope>IDENTIFICATION</scope>
    <source>
        <strain evidence="2">cv. Bd21</strain>
    </source>
</reference>
<gene>
    <name evidence="1" type="ORF">BRADI_3g53175v3</name>
</gene>
<sequence>MRTTTRRRCTQPEGRWRRLAPSRYHTVPCPAGASTQTVKLAAALAFRGMCVYVTTSSASRYDGSPAAPGYGGMAPCFSSRPRGSARSRWLPSFFRLCVPLKHDTAILGDDGSPGPPCPMVPSFVQLG</sequence>
<accession>A0A2K2D4U5</accession>
<proteinExistence type="predicted"/>
<dbReference type="Gramene" id="PNT69300">
    <property type="protein sequence ID" value="PNT69300"/>
    <property type="gene ID" value="BRADI_3g53175v3"/>
</dbReference>
<evidence type="ECO:0000313" key="2">
    <source>
        <dbReference type="EnsemblPlants" id="PNT69300"/>
    </source>
</evidence>
<reference evidence="1 2" key="1">
    <citation type="journal article" date="2010" name="Nature">
        <title>Genome sequencing and analysis of the model grass Brachypodium distachyon.</title>
        <authorList>
            <consortium name="International Brachypodium Initiative"/>
        </authorList>
    </citation>
    <scope>NUCLEOTIDE SEQUENCE [LARGE SCALE GENOMIC DNA]</scope>
    <source>
        <strain evidence="1 2">Bd21</strain>
    </source>
</reference>
<protein>
    <submittedName>
        <fullName evidence="1 2">Uncharacterized protein</fullName>
    </submittedName>
</protein>
<name>A0A2K2D4U5_BRADI</name>
<organism evidence="1">
    <name type="scientific">Brachypodium distachyon</name>
    <name type="common">Purple false brome</name>
    <name type="synonym">Trachynia distachya</name>
    <dbReference type="NCBI Taxonomy" id="15368"/>
    <lineage>
        <taxon>Eukaryota</taxon>
        <taxon>Viridiplantae</taxon>
        <taxon>Streptophyta</taxon>
        <taxon>Embryophyta</taxon>
        <taxon>Tracheophyta</taxon>
        <taxon>Spermatophyta</taxon>
        <taxon>Magnoliopsida</taxon>
        <taxon>Liliopsida</taxon>
        <taxon>Poales</taxon>
        <taxon>Poaceae</taxon>
        <taxon>BOP clade</taxon>
        <taxon>Pooideae</taxon>
        <taxon>Stipodae</taxon>
        <taxon>Brachypodieae</taxon>
        <taxon>Brachypodium</taxon>
    </lineage>
</organism>